<evidence type="ECO:0000313" key="2">
    <source>
        <dbReference type="EMBL" id="VEU40051.1"/>
    </source>
</evidence>
<organism evidence="2 3">
    <name type="scientific">Pseudo-nitzschia multistriata</name>
    <dbReference type="NCBI Taxonomy" id="183589"/>
    <lineage>
        <taxon>Eukaryota</taxon>
        <taxon>Sar</taxon>
        <taxon>Stramenopiles</taxon>
        <taxon>Ochrophyta</taxon>
        <taxon>Bacillariophyta</taxon>
        <taxon>Bacillariophyceae</taxon>
        <taxon>Bacillariophycidae</taxon>
        <taxon>Bacillariales</taxon>
        <taxon>Bacillariaceae</taxon>
        <taxon>Pseudo-nitzschia</taxon>
    </lineage>
</organism>
<dbReference type="AlphaFoldDB" id="A0A448ZDH9"/>
<sequence length="357" mass="39498">MASNSNEDDNNDDESTSTVNTDDSEFSEFITSQWKDSVEIGLVITYPLPSTEYLLECEGIDVVGDSCEVDSDDCGVSSEQQQIELTPTTNSLPPLTLSTSLGENSIAPLFDGTQWAGTRVWKAAVLGLEYLVRERKKRQQQIKPGAKQHRSFSSLLELGCGLGVPGMVWKQLLDFEHSQQQQQQQQQPSKSSRRRVVLTDRESLVSQLRENVGANFADDSIEARALDWSREGIAELLRHERDLLAASSANANANATGPEPEPPVPFDVCLNCDCVYEPLYGREAWESLADVLIELAVQSPETLLVTALERRNKDNVEGFLEKLTASGTVAPIERVVRHDADPHHVIEIYVTTGIKGR</sequence>
<dbReference type="InterPro" id="IPR019410">
    <property type="entry name" value="Methyltransf_16"/>
</dbReference>
<dbReference type="InterPro" id="IPR029063">
    <property type="entry name" value="SAM-dependent_MTases_sf"/>
</dbReference>
<dbReference type="EMBL" id="CAACVS010000255">
    <property type="protein sequence ID" value="VEU40051.1"/>
    <property type="molecule type" value="Genomic_DNA"/>
</dbReference>
<dbReference type="PANTHER" id="PTHR14614">
    <property type="entry name" value="HEPATOCELLULAR CARCINOMA-ASSOCIATED ANTIGEN"/>
    <property type="match status" value="1"/>
</dbReference>
<protein>
    <submittedName>
        <fullName evidence="2">Uncharacterized protein</fullName>
    </submittedName>
</protein>
<feature type="region of interest" description="Disordered" evidence="1">
    <location>
        <begin position="1"/>
        <end position="24"/>
    </location>
</feature>
<dbReference type="Gene3D" id="3.40.50.150">
    <property type="entry name" value="Vaccinia Virus protein VP39"/>
    <property type="match status" value="1"/>
</dbReference>
<feature type="compositionally biased region" description="Acidic residues" evidence="1">
    <location>
        <begin position="1"/>
        <end position="15"/>
    </location>
</feature>
<reference evidence="2 3" key="1">
    <citation type="submission" date="2019-01" db="EMBL/GenBank/DDBJ databases">
        <authorList>
            <person name="Ferrante I. M."/>
        </authorList>
    </citation>
    <scope>NUCLEOTIDE SEQUENCE [LARGE SCALE GENOMIC DNA]</scope>
    <source>
        <strain evidence="2 3">B856</strain>
    </source>
</reference>
<evidence type="ECO:0000313" key="3">
    <source>
        <dbReference type="Proteomes" id="UP000291116"/>
    </source>
</evidence>
<dbReference type="Proteomes" id="UP000291116">
    <property type="component" value="Unassembled WGS sequence"/>
</dbReference>
<name>A0A448ZDH9_9STRA</name>
<gene>
    <name evidence="2" type="ORF">PSNMU_V1.4_AUG-EV-PASAV3_0069210</name>
</gene>
<proteinExistence type="predicted"/>
<keyword evidence="3" id="KW-1185">Reference proteome</keyword>
<accession>A0A448ZDH9</accession>
<dbReference type="PANTHER" id="PTHR14614:SF123">
    <property type="entry name" value="OS04G0645500 PROTEIN"/>
    <property type="match status" value="1"/>
</dbReference>
<dbReference type="Pfam" id="PF10294">
    <property type="entry name" value="Methyltransf_16"/>
    <property type="match status" value="1"/>
</dbReference>
<dbReference type="OrthoDB" id="413520at2759"/>
<evidence type="ECO:0000256" key="1">
    <source>
        <dbReference type="SAM" id="MobiDB-lite"/>
    </source>
</evidence>